<comment type="caution">
    <text evidence="2">The sequence shown here is derived from an EMBL/GenBank/DDBJ whole genome shotgun (WGS) entry which is preliminary data.</text>
</comment>
<dbReference type="AlphaFoldDB" id="A0A7Y9JZ37"/>
<dbReference type="EMBL" id="JACCBK010000001">
    <property type="protein sequence ID" value="NYD86374.1"/>
    <property type="molecule type" value="Genomic_DNA"/>
</dbReference>
<evidence type="ECO:0000313" key="3">
    <source>
        <dbReference type="Proteomes" id="UP000577956"/>
    </source>
</evidence>
<dbReference type="Proteomes" id="UP000577956">
    <property type="component" value="Unassembled WGS sequence"/>
</dbReference>
<accession>A0A7Y9JZ37</accession>
<organism evidence="2 3">
    <name type="scientific">Cellulomonas oligotrophica</name>
    <dbReference type="NCBI Taxonomy" id="931536"/>
    <lineage>
        <taxon>Bacteria</taxon>
        <taxon>Bacillati</taxon>
        <taxon>Actinomycetota</taxon>
        <taxon>Actinomycetes</taxon>
        <taxon>Micrococcales</taxon>
        <taxon>Cellulomonadaceae</taxon>
        <taxon>Cellulomonas</taxon>
    </lineage>
</organism>
<proteinExistence type="predicted"/>
<sequence>MYSSLALAASDDADRDEMRRAMLRHQPPDNIAAGALPGVHVLVRTDDVAVVLHAARCYAEGLALEMRIALRASRSGFAEHHETWEAVQQMWVGVELADGTRLVSGPLGHGVDDPADPSAFTLQSSGGGGGGRTFAQTYWLTPAPTEGDVLVVVALPGLGLPESSVVLPGAALAAARAEAVELWPWEPDAEPEDGPPTEVEVPAGGWFAETAG</sequence>
<reference evidence="2 3" key="1">
    <citation type="submission" date="2020-07" db="EMBL/GenBank/DDBJ databases">
        <title>Sequencing the genomes of 1000 actinobacteria strains.</title>
        <authorList>
            <person name="Klenk H.-P."/>
        </authorList>
    </citation>
    <scope>NUCLEOTIDE SEQUENCE [LARGE SCALE GENOMIC DNA]</scope>
    <source>
        <strain evidence="2 3">DSM 24482</strain>
    </source>
</reference>
<protein>
    <submittedName>
        <fullName evidence="2">Uncharacterized protein</fullName>
    </submittedName>
</protein>
<evidence type="ECO:0000256" key="1">
    <source>
        <dbReference type="SAM" id="MobiDB-lite"/>
    </source>
</evidence>
<name>A0A7Y9JZ37_9CELL</name>
<gene>
    <name evidence="2" type="ORF">BKA21_001923</name>
</gene>
<feature type="region of interest" description="Disordered" evidence="1">
    <location>
        <begin position="187"/>
        <end position="212"/>
    </location>
</feature>
<dbReference type="RefSeq" id="WP_140458013.1">
    <property type="nucleotide sequence ID" value="NZ_BAABFI010000001.1"/>
</dbReference>
<evidence type="ECO:0000313" key="2">
    <source>
        <dbReference type="EMBL" id="NYD86374.1"/>
    </source>
</evidence>